<dbReference type="InterPro" id="IPR013154">
    <property type="entry name" value="ADH-like_N"/>
</dbReference>
<evidence type="ECO:0000256" key="3">
    <source>
        <dbReference type="ARBA" id="ARBA00022833"/>
    </source>
</evidence>
<dbReference type="InterPro" id="IPR011032">
    <property type="entry name" value="GroES-like_sf"/>
</dbReference>
<feature type="non-terminal residue" evidence="6">
    <location>
        <position position="65"/>
    </location>
</feature>
<organism evidence="6">
    <name type="scientific">marine metagenome</name>
    <dbReference type="NCBI Taxonomy" id="408172"/>
    <lineage>
        <taxon>unclassified sequences</taxon>
        <taxon>metagenomes</taxon>
        <taxon>ecological metagenomes</taxon>
    </lineage>
</organism>
<dbReference type="SUPFAM" id="SSF50129">
    <property type="entry name" value="GroES-like"/>
    <property type="match status" value="1"/>
</dbReference>
<evidence type="ECO:0000313" key="6">
    <source>
        <dbReference type="EMBL" id="SVB74395.1"/>
    </source>
</evidence>
<reference evidence="6" key="1">
    <citation type="submission" date="2018-05" db="EMBL/GenBank/DDBJ databases">
        <authorList>
            <person name="Lanie J.A."/>
            <person name="Ng W.-L."/>
            <person name="Kazmierczak K.M."/>
            <person name="Andrzejewski T.M."/>
            <person name="Davidsen T.M."/>
            <person name="Wayne K.J."/>
            <person name="Tettelin H."/>
            <person name="Glass J.I."/>
            <person name="Rusch D."/>
            <person name="Podicherti R."/>
            <person name="Tsui H.-C.T."/>
            <person name="Winkler M.E."/>
        </authorList>
    </citation>
    <scope>NUCLEOTIDE SEQUENCE</scope>
</reference>
<dbReference type="PANTHER" id="PTHR42940:SF8">
    <property type="entry name" value="VACUOLAR PROTEIN SORTING-ASSOCIATED PROTEIN 11"/>
    <property type="match status" value="1"/>
</dbReference>
<proteinExistence type="predicted"/>
<dbReference type="AlphaFoldDB" id="A0A382GI34"/>
<name>A0A382GI34_9ZZZZ</name>
<keyword evidence="2" id="KW-0479">Metal-binding</keyword>
<dbReference type="PANTHER" id="PTHR42940">
    <property type="entry name" value="ALCOHOL DEHYDROGENASE 1-RELATED"/>
    <property type="match status" value="1"/>
</dbReference>
<evidence type="ECO:0000256" key="1">
    <source>
        <dbReference type="ARBA" id="ARBA00001947"/>
    </source>
</evidence>
<evidence type="ECO:0000256" key="2">
    <source>
        <dbReference type="ARBA" id="ARBA00022723"/>
    </source>
</evidence>
<accession>A0A382GI34</accession>
<comment type="cofactor">
    <cofactor evidence="1">
        <name>Zn(2+)</name>
        <dbReference type="ChEBI" id="CHEBI:29105"/>
    </cofactor>
</comment>
<dbReference type="Gene3D" id="3.90.180.10">
    <property type="entry name" value="Medium-chain alcohol dehydrogenases, catalytic domain"/>
    <property type="match status" value="1"/>
</dbReference>
<feature type="domain" description="Alcohol dehydrogenase-like N-terminal" evidence="5">
    <location>
        <begin position="25"/>
        <end position="65"/>
    </location>
</feature>
<dbReference type="GO" id="GO:0016491">
    <property type="term" value="F:oxidoreductase activity"/>
    <property type="evidence" value="ECO:0007669"/>
    <property type="project" value="UniProtKB-KW"/>
</dbReference>
<evidence type="ECO:0000256" key="4">
    <source>
        <dbReference type="ARBA" id="ARBA00023002"/>
    </source>
</evidence>
<gene>
    <name evidence="6" type="ORF">METZ01_LOCUS227249</name>
</gene>
<dbReference type="EMBL" id="UINC01055475">
    <property type="protein sequence ID" value="SVB74395.1"/>
    <property type="molecule type" value="Genomic_DNA"/>
</dbReference>
<dbReference type="GO" id="GO:0046872">
    <property type="term" value="F:metal ion binding"/>
    <property type="evidence" value="ECO:0007669"/>
    <property type="project" value="UniProtKB-KW"/>
</dbReference>
<keyword evidence="4" id="KW-0560">Oxidoreductase</keyword>
<protein>
    <recommendedName>
        <fullName evidence="5">Alcohol dehydrogenase-like N-terminal domain-containing protein</fullName>
    </recommendedName>
</protein>
<sequence>MKAAVLREHNKPLEIEDVKVSKPSPREVLVRPVAAGVCHSDLHFMDGSYPYMLPTILGHESAGIV</sequence>
<keyword evidence="3" id="KW-0862">Zinc</keyword>
<dbReference type="Pfam" id="PF08240">
    <property type="entry name" value="ADH_N"/>
    <property type="match status" value="1"/>
</dbReference>
<evidence type="ECO:0000259" key="5">
    <source>
        <dbReference type="Pfam" id="PF08240"/>
    </source>
</evidence>